<proteinExistence type="predicted"/>
<evidence type="ECO:0000313" key="4">
    <source>
        <dbReference type="EMBL" id="MWK57177.1"/>
    </source>
</evidence>
<evidence type="ECO:0000313" key="1">
    <source>
        <dbReference type="EMBL" id="BBT18112.1"/>
    </source>
</evidence>
<dbReference type="AlphaFoldDB" id="A0A679GRW0"/>
<protein>
    <submittedName>
        <fullName evidence="3">Phage tail assembly chaperone</fullName>
    </submittedName>
</protein>
<reference evidence="2 6" key="3">
    <citation type="journal article" date="2020" name="Microbiol. Resour. Announc.">
        <title>Complete genome sequence of Pseudomonas otitidis strain MrB4, isolated from Lake Biwa in Japan.</title>
        <authorList>
            <person name="Miyazaki K."/>
            <person name="Hase E."/>
            <person name="Maruya T."/>
        </authorList>
    </citation>
    <scope>NUCLEOTIDE SEQUENCE [LARGE SCALE GENOMIC DNA]</scope>
    <source>
        <strain evidence="2 6">MrB4</strain>
    </source>
</reference>
<dbReference type="EMBL" id="WTFN01000031">
    <property type="protein sequence ID" value="MWK57177.1"/>
    <property type="molecule type" value="Genomic_DNA"/>
</dbReference>
<dbReference type="EMBL" id="AP022213">
    <property type="protein sequence ID" value="BBT18112.1"/>
    <property type="molecule type" value="Genomic_DNA"/>
</dbReference>
<evidence type="ECO:0000313" key="3">
    <source>
        <dbReference type="EMBL" id="MDV3440442.1"/>
    </source>
</evidence>
<dbReference type="Proteomes" id="UP000501237">
    <property type="component" value="Chromosome"/>
</dbReference>
<evidence type="ECO:0000313" key="8">
    <source>
        <dbReference type="Proteomes" id="UP001273935"/>
    </source>
</evidence>
<dbReference type="Pfam" id="PF10876">
    <property type="entry name" value="Phage_TAC_9"/>
    <property type="match status" value="1"/>
</dbReference>
<evidence type="ECO:0000313" key="2">
    <source>
        <dbReference type="EMBL" id="BCA30199.1"/>
    </source>
</evidence>
<gene>
    <name evidence="4" type="ORF">GO594_14430</name>
    <name evidence="2" type="ORF">PtoMrB4_41760</name>
    <name evidence="3" type="ORF">R0G64_13480</name>
    <name evidence="1" type="ORF">WP8S17C03_41610</name>
</gene>
<evidence type="ECO:0000313" key="5">
    <source>
        <dbReference type="Proteomes" id="UP000461288"/>
    </source>
</evidence>
<dbReference type="Proteomes" id="UP001273935">
    <property type="component" value="Unassembled WGS sequence"/>
</dbReference>
<keyword evidence="8" id="KW-1185">Reference proteome</keyword>
<dbReference type="Proteomes" id="UP000461288">
    <property type="component" value="Unassembled WGS sequence"/>
</dbReference>
<dbReference type="KEGG" id="poj:PtoMrB4_41760"/>
<dbReference type="EMBL" id="AP022642">
    <property type="protein sequence ID" value="BCA30199.1"/>
    <property type="molecule type" value="Genomic_DNA"/>
</dbReference>
<dbReference type="EMBL" id="JAWJUL010000046">
    <property type="protein sequence ID" value="MDV3440442.1"/>
    <property type="molecule type" value="Genomic_DNA"/>
</dbReference>
<reference evidence="3 8" key="4">
    <citation type="submission" date="2023-10" db="EMBL/GenBank/DDBJ databases">
        <title>Pseudomonas otitidis isolated from a paediatric patient with cystic fibrosis in Chile.</title>
        <authorList>
            <person name="Amsteins-Romero L."/>
            <person name="Opazo-Capurro A."/>
            <person name="Matus-Kohler M."/>
            <person name="Gonzalez-Rocha G."/>
        </authorList>
    </citation>
    <scope>NUCLEOTIDE SEQUENCE [LARGE SCALE GENOMIC DNA]</scope>
    <source>
        <strain evidence="3 8">P-714</strain>
    </source>
</reference>
<accession>A0A679GRW0</accession>
<evidence type="ECO:0000313" key="7">
    <source>
        <dbReference type="Proteomes" id="UP000515591"/>
    </source>
</evidence>
<dbReference type="InterPro" id="IPR020351">
    <property type="entry name" value="Phage_TAC_9"/>
</dbReference>
<reference evidence="1 7" key="1">
    <citation type="submission" date="2019-12" db="EMBL/GenBank/DDBJ databases">
        <title>complete genome sequences of Pseudomonas otitidis str. WP8-S17-CRE-03 isolated from wastewater treatment plant effluent.</title>
        <authorList>
            <person name="Sekizuka T."/>
            <person name="Itokawa K."/>
            <person name="Yatsu K."/>
            <person name="Inamine Y."/>
            <person name="Kuroda M."/>
        </authorList>
    </citation>
    <scope>NUCLEOTIDE SEQUENCE [LARGE SCALE GENOMIC DNA]</scope>
    <source>
        <strain evidence="1 7">WP8-S17-CRE-03</strain>
    </source>
</reference>
<evidence type="ECO:0000313" key="6">
    <source>
        <dbReference type="Proteomes" id="UP000501237"/>
    </source>
</evidence>
<reference evidence="4 5" key="2">
    <citation type="submission" date="2019-12" db="EMBL/GenBank/DDBJ databases">
        <title>Draft genome sequence of Pseudomonas otitidis recovered from a chicken carcass.</title>
        <authorList>
            <person name="Vieira T.R."/>
            <person name="Oliviera E.F.C."/>
            <person name="Silva N.M.V."/>
            <person name="Sambrano G.E."/>
            <person name="Cibulski S.P."/>
            <person name="Cardoso M.R.I."/>
        </authorList>
    </citation>
    <scope>NUCLEOTIDE SEQUENCE [LARGE SCALE GENOMIC DNA]</scope>
    <source>
        <strain evidence="4 5">25_K</strain>
    </source>
</reference>
<dbReference type="Proteomes" id="UP000515591">
    <property type="component" value="Chromosome"/>
</dbReference>
<organism evidence="2 6">
    <name type="scientific">Metapseudomonas otitidis</name>
    <dbReference type="NCBI Taxonomy" id="319939"/>
    <lineage>
        <taxon>Bacteria</taxon>
        <taxon>Pseudomonadati</taxon>
        <taxon>Pseudomonadota</taxon>
        <taxon>Gammaproteobacteria</taxon>
        <taxon>Pseudomonadales</taxon>
        <taxon>Pseudomonadaceae</taxon>
        <taxon>Metapseudomonas</taxon>
    </lineage>
</organism>
<dbReference type="RefSeq" id="WP_069563008.1">
    <property type="nucleotide sequence ID" value="NZ_AP022213.1"/>
</dbReference>
<name>A0A679GRW0_9GAMM</name>
<sequence length="135" mass="14363">MNAEHRINLDGFDYVMRPANAMPAWNALKKAARLLQGVEIKRGEGGDSLAIGAILANLGDPVVAEIEALVIQQTNVQPADGAAFRLADRAEAHFNQHRGHLVPLLVEGVKYQFADFFAAAAPALSAILPGPAKAE</sequence>
<dbReference type="GeneID" id="57399393"/>